<dbReference type="InterPro" id="IPR008971">
    <property type="entry name" value="HSP40/DnaJ_pept-bd"/>
</dbReference>
<feature type="binding site" evidence="10">
    <location>
        <position position="180"/>
    </location>
    <ligand>
        <name>Zn(2+)</name>
        <dbReference type="ChEBI" id="CHEBI:29105"/>
        <label>2</label>
    </ligand>
</feature>
<dbReference type="SMART" id="SM00271">
    <property type="entry name" value="DnaJ"/>
    <property type="match status" value="1"/>
</dbReference>
<dbReference type="Proteomes" id="UP000325004">
    <property type="component" value="Chromosome"/>
</dbReference>
<dbReference type="PANTHER" id="PTHR43096:SF52">
    <property type="entry name" value="DNAJ HOMOLOG 1, MITOCHONDRIAL-RELATED"/>
    <property type="match status" value="1"/>
</dbReference>
<dbReference type="InterPro" id="IPR001623">
    <property type="entry name" value="DnaJ_domain"/>
</dbReference>
<evidence type="ECO:0000256" key="8">
    <source>
        <dbReference type="ARBA" id="ARBA00061004"/>
    </source>
</evidence>
<dbReference type="GO" id="GO:0006260">
    <property type="term" value="P:DNA replication"/>
    <property type="evidence" value="ECO:0007669"/>
    <property type="project" value="UniProtKB-KW"/>
</dbReference>
<keyword evidence="7 10" id="KW-0143">Chaperone</keyword>
<comment type="cofactor">
    <cofactor evidence="10">
        <name>Zn(2+)</name>
        <dbReference type="ChEBI" id="CHEBI:29105"/>
    </cofactor>
    <text evidence="10">Binds 2 Zn(2+) ions per monomer.</text>
</comment>
<dbReference type="NCBIfam" id="NF008035">
    <property type="entry name" value="PRK10767.1"/>
    <property type="match status" value="1"/>
</dbReference>
<dbReference type="SUPFAM" id="SSF57938">
    <property type="entry name" value="DnaJ/Hsp40 cysteine-rich domain"/>
    <property type="match status" value="1"/>
</dbReference>
<dbReference type="CDD" id="cd06257">
    <property type="entry name" value="DnaJ"/>
    <property type="match status" value="1"/>
</dbReference>
<dbReference type="PROSITE" id="PS51188">
    <property type="entry name" value="ZF_CR"/>
    <property type="match status" value="1"/>
</dbReference>
<dbReference type="Gene3D" id="2.10.230.10">
    <property type="entry name" value="Heat shock protein DnaJ, cysteine-rich domain"/>
    <property type="match status" value="1"/>
</dbReference>
<comment type="similarity">
    <text evidence="8 10">Belongs to the DnaJ family.</text>
</comment>
<dbReference type="GO" id="GO:0005737">
    <property type="term" value="C:cytoplasm"/>
    <property type="evidence" value="ECO:0007669"/>
    <property type="project" value="UniProtKB-SubCell"/>
</dbReference>
<comment type="function">
    <text evidence="10">Participates actively in the response to hyperosmotic and heat shock by preventing the aggregation of stress-denatured proteins and by disaggregating proteins, also in an autonomous, DnaK-independent fashion. Unfolded proteins bind initially to DnaJ; upon interaction with the DnaJ-bound protein, DnaK hydrolyzes its bound ATP, resulting in the formation of a stable complex. GrpE releases ADP from DnaK; ATP binding to DnaK triggers the release of the substrate protein, thus completing the reaction cycle. Several rounds of ATP-dependent interactions between DnaJ, DnaK and GrpE are required for fully efficient folding. Also involved, together with DnaK and GrpE, in the DNA replication of plasmids through activation of initiation proteins.</text>
</comment>
<evidence type="ECO:0000256" key="1">
    <source>
        <dbReference type="ARBA" id="ARBA00022705"/>
    </source>
</evidence>
<dbReference type="Pfam" id="PF00684">
    <property type="entry name" value="DnaJ_CXXCXGXG"/>
    <property type="match status" value="1"/>
</dbReference>
<keyword evidence="5 10" id="KW-0862">Zinc</keyword>
<dbReference type="GO" id="GO:0051082">
    <property type="term" value="F:unfolded protein binding"/>
    <property type="evidence" value="ECO:0007669"/>
    <property type="project" value="UniProtKB-UniRule"/>
</dbReference>
<comment type="domain">
    <text evidence="10">The J domain is necessary and sufficient to stimulate DnaK ATPase activity. Zinc center 1 plays an important role in the autonomous, DnaK-independent chaperone activity of DnaJ. Zinc center 2 is essential for interaction with DnaK and for DnaJ activity.</text>
</comment>
<feature type="repeat" description="CXXCXGXG motif" evidence="10">
    <location>
        <begin position="143"/>
        <end position="150"/>
    </location>
</feature>
<accession>A0A5C0UFR5</accession>
<dbReference type="SUPFAM" id="SSF46565">
    <property type="entry name" value="Chaperone J-domain"/>
    <property type="match status" value="1"/>
</dbReference>
<dbReference type="SUPFAM" id="SSF49493">
    <property type="entry name" value="HSP40/DnaJ peptide-binding domain"/>
    <property type="match status" value="2"/>
</dbReference>
<dbReference type="InterPro" id="IPR036410">
    <property type="entry name" value="HSP_DnaJ_Cys-rich_dom_sf"/>
</dbReference>
<feature type="binding site" evidence="10">
    <location>
        <position position="143"/>
    </location>
    <ligand>
        <name>Zn(2+)</name>
        <dbReference type="ChEBI" id="CHEBI:29105"/>
        <label>1</label>
    </ligand>
</feature>
<dbReference type="EMBL" id="CP043316">
    <property type="protein sequence ID" value="QEK38639.1"/>
    <property type="molecule type" value="Genomic_DNA"/>
</dbReference>
<feature type="repeat" description="CXXCXGXG motif" evidence="10">
    <location>
        <begin position="194"/>
        <end position="201"/>
    </location>
</feature>
<feature type="binding site" evidence="10">
    <location>
        <position position="161"/>
    </location>
    <ligand>
        <name>Zn(2+)</name>
        <dbReference type="ChEBI" id="CHEBI:29105"/>
        <label>2</label>
    </ligand>
</feature>
<dbReference type="AlphaFoldDB" id="A0A5C0UFR5"/>
<dbReference type="PROSITE" id="PS50076">
    <property type="entry name" value="DNAJ_2"/>
    <property type="match status" value="1"/>
</dbReference>
<dbReference type="OrthoDB" id="9779889at2"/>
<dbReference type="HAMAP" id="MF_01152">
    <property type="entry name" value="DnaJ"/>
    <property type="match status" value="1"/>
</dbReference>
<feature type="domain" description="CR-type" evidence="13">
    <location>
        <begin position="130"/>
        <end position="206"/>
    </location>
</feature>
<proteinExistence type="inferred from homology"/>
<keyword evidence="15" id="KW-1185">Reference proteome</keyword>
<dbReference type="CDD" id="cd10719">
    <property type="entry name" value="DnaJ_zf"/>
    <property type="match status" value="1"/>
</dbReference>
<sequence length="369" mass="41378">MNKKSYYDVLGVSKTATQEEITKAYRSLVKKHHPDRFEDAKKKEAEDRFKEISEAYTVLKDQNKRTQYDHGGDEFGGFDSSQFQQGSSFFNGMDDIFSSFFGGGQKQSTNQAGRDLSFDLEITLEQAYHGHQTKVKIPKLAKCEKCKGVGSMEPPVKCNQCQGKGTLHVRHGFFHVEQACSNCNGTGKTIKVKCRFCAGNGRVKKDKEISITIPQGIENGQEIRLVGEGDEGVSRSGDLYIRIRIAKHKEFTRVKSDLYCSVNISPVQAVNSSEIQISSIDKKMINIKIPEGIQSETKLRVATHGMVIGRSKGNLYVRVVVQTPSKKTMTAEEINLWSALDKISNQSNKTETKTSSFENIKNMFNKWTS</sequence>
<evidence type="ECO:0000256" key="2">
    <source>
        <dbReference type="ARBA" id="ARBA00022723"/>
    </source>
</evidence>
<dbReference type="InterPro" id="IPR002939">
    <property type="entry name" value="DnaJ_C"/>
</dbReference>
<organism evidence="14 15">
    <name type="scientific">Candidatus Cytomitobacter primus</name>
    <dbReference type="NCBI Taxonomy" id="2066024"/>
    <lineage>
        <taxon>Bacteria</taxon>
        <taxon>Pseudomonadati</taxon>
        <taxon>Pseudomonadota</taxon>
        <taxon>Alphaproteobacteria</taxon>
        <taxon>Holosporales</taxon>
        <taxon>Holosporaceae</taxon>
        <taxon>Candidatus Cytomitobacter</taxon>
    </lineage>
</organism>
<dbReference type="Gene3D" id="1.10.287.110">
    <property type="entry name" value="DnaJ domain"/>
    <property type="match status" value="1"/>
</dbReference>
<dbReference type="PANTHER" id="PTHR43096">
    <property type="entry name" value="DNAJ HOMOLOG 1, MITOCHONDRIAL-RELATED"/>
    <property type="match status" value="1"/>
</dbReference>
<gene>
    <name evidence="10 14" type="primary">dnaJ</name>
    <name evidence="14" type="ORF">FZC34_01815</name>
</gene>
<keyword evidence="2 10" id="KW-0479">Metal-binding</keyword>
<feature type="zinc finger region" description="CR-type" evidence="11">
    <location>
        <begin position="130"/>
        <end position="206"/>
    </location>
</feature>
<dbReference type="GO" id="GO:0005524">
    <property type="term" value="F:ATP binding"/>
    <property type="evidence" value="ECO:0007669"/>
    <property type="project" value="InterPro"/>
</dbReference>
<dbReference type="CDD" id="cd10747">
    <property type="entry name" value="DnaJ_C"/>
    <property type="match status" value="1"/>
</dbReference>
<feature type="domain" description="J" evidence="12">
    <location>
        <begin position="5"/>
        <end position="72"/>
    </location>
</feature>
<dbReference type="GO" id="GO:0008270">
    <property type="term" value="F:zinc ion binding"/>
    <property type="evidence" value="ECO:0007669"/>
    <property type="project" value="UniProtKB-UniRule"/>
</dbReference>
<feature type="binding site" evidence="10">
    <location>
        <position position="146"/>
    </location>
    <ligand>
        <name>Zn(2+)</name>
        <dbReference type="ChEBI" id="CHEBI:29105"/>
        <label>1</label>
    </ligand>
</feature>
<dbReference type="Pfam" id="PF01556">
    <property type="entry name" value="DnaJ_C"/>
    <property type="match status" value="1"/>
</dbReference>
<keyword evidence="6 10" id="KW-0346">Stress response</keyword>
<dbReference type="GO" id="GO:0009408">
    <property type="term" value="P:response to heat"/>
    <property type="evidence" value="ECO:0007669"/>
    <property type="project" value="InterPro"/>
</dbReference>
<protein>
    <recommendedName>
        <fullName evidence="9 10">Chaperone protein DnaJ</fullName>
    </recommendedName>
</protein>
<keyword evidence="10" id="KW-0963">Cytoplasm</keyword>
<evidence type="ECO:0000259" key="13">
    <source>
        <dbReference type="PROSITE" id="PS51188"/>
    </source>
</evidence>
<evidence type="ECO:0000256" key="3">
    <source>
        <dbReference type="ARBA" id="ARBA00022737"/>
    </source>
</evidence>
<dbReference type="GO" id="GO:0031072">
    <property type="term" value="F:heat shock protein binding"/>
    <property type="evidence" value="ECO:0007669"/>
    <property type="project" value="InterPro"/>
</dbReference>
<dbReference type="Gene3D" id="2.60.260.20">
    <property type="entry name" value="Urease metallochaperone UreE, N-terminal domain"/>
    <property type="match status" value="2"/>
</dbReference>
<evidence type="ECO:0000256" key="9">
    <source>
        <dbReference type="ARBA" id="ARBA00067609"/>
    </source>
</evidence>
<dbReference type="RefSeq" id="WP_148971760.1">
    <property type="nucleotide sequence ID" value="NZ_CP043316.1"/>
</dbReference>
<evidence type="ECO:0000256" key="5">
    <source>
        <dbReference type="ARBA" id="ARBA00022833"/>
    </source>
</evidence>
<evidence type="ECO:0000313" key="14">
    <source>
        <dbReference type="EMBL" id="QEK38639.1"/>
    </source>
</evidence>
<feature type="repeat" description="CXXCXGXG motif" evidence="10">
    <location>
        <begin position="158"/>
        <end position="165"/>
    </location>
</feature>
<feature type="binding site" evidence="10">
    <location>
        <position position="197"/>
    </location>
    <ligand>
        <name>Zn(2+)</name>
        <dbReference type="ChEBI" id="CHEBI:29105"/>
        <label>1</label>
    </ligand>
</feature>
<feature type="repeat" description="CXXCXGXG motif" evidence="10">
    <location>
        <begin position="180"/>
        <end position="187"/>
    </location>
</feature>
<keyword evidence="1 10" id="KW-0235">DNA replication</keyword>
<feature type="binding site" evidence="10">
    <location>
        <position position="194"/>
    </location>
    <ligand>
        <name>Zn(2+)</name>
        <dbReference type="ChEBI" id="CHEBI:29105"/>
        <label>1</label>
    </ligand>
</feature>
<evidence type="ECO:0000256" key="7">
    <source>
        <dbReference type="ARBA" id="ARBA00023186"/>
    </source>
</evidence>
<evidence type="ECO:0000259" key="12">
    <source>
        <dbReference type="PROSITE" id="PS50076"/>
    </source>
</evidence>
<comment type="subunit">
    <text evidence="10">Homodimer.</text>
</comment>
<evidence type="ECO:0000256" key="10">
    <source>
        <dbReference type="HAMAP-Rule" id="MF_01152"/>
    </source>
</evidence>
<keyword evidence="4 10" id="KW-0863">Zinc-finger</keyword>
<comment type="subcellular location">
    <subcellularLocation>
        <location evidence="10">Cytoplasm</location>
    </subcellularLocation>
</comment>
<dbReference type="PRINTS" id="PR00625">
    <property type="entry name" value="JDOMAIN"/>
</dbReference>
<name>A0A5C0UFR5_9PROT</name>
<reference evidence="14 15" key="1">
    <citation type="submission" date="2019-08" db="EMBL/GenBank/DDBJ databases">
        <title>Highly reduced genomes of protist endosymbionts show evolutionary convergence.</title>
        <authorList>
            <person name="George E."/>
            <person name="Husnik F."/>
            <person name="Tashyreva D."/>
            <person name="Prokopchuk G."/>
            <person name="Horak A."/>
            <person name="Kwong W.K."/>
            <person name="Lukes J."/>
            <person name="Keeling P.J."/>
        </authorList>
    </citation>
    <scope>NUCLEOTIDE SEQUENCE [LARGE SCALE GENOMIC DNA]</scope>
    <source>
        <strain evidence="14">1604LC</strain>
    </source>
</reference>
<dbReference type="Pfam" id="PF00226">
    <property type="entry name" value="DnaJ"/>
    <property type="match status" value="1"/>
</dbReference>
<keyword evidence="3 10" id="KW-0677">Repeat</keyword>
<dbReference type="InterPro" id="IPR036869">
    <property type="entry name" value="J_dom_sf"/>
</dbReference>
<evidence type="ECO:0000256" key="6">
    <source>
        <dbReference type="ARBA" id="ARBA00023016"/>
    </source>
</evidence>
<evidence type="ECO:0000313" key="15">
    <source>
        <dbReference type="Proteomes" id="UP000325004"/>
    </source>
</evidence>
<dbReference type="KEGG" id="cpri:FZC34_01815"/>
<dbReference type="InterPro" id="IPR001305">
    <property type="entry name" value="HSP_DnaJ_Cys-rich_dom"/>
</dbReference>
<dbReference type="InterPro" id="IPR012724">
    <property type="entry name" value="DnaJ"/>
</dbReference>
<dbReference type="GO" id="GO:0042026">
    <property type="term" value="P:protein refolding"/>
    <property type="evidence" value="ECO:0007669"/>
    <property type="project" value="TreeGrafter"/>
</dbReference>
<dbReference type="FunFam" id="2.10.230.10:FF:000002">
    <property type="entry name" value="Molecular chaperone DnaJ"/>
    <property type="match status" value="1"/>
</dbReference>
<feature type="binding site" evidence="10">
    <location>
        <position position="183"/>
    </location>
    <ligand>
        <name>Zn(2+)</name>
        <dbReference type="ChEBI" id="CHEBI:29105"/>
        <label>2</label>
    </ligand>
</feature>
<feature type="binding site" evidence="10">
    <location>
        <position position="158"/>
    </location>
    <ligand>
        <name>Zn(2+)</name>
        <dbReference type="ChEBI" id="CHEBI:29105"/>
        <label>2</label>
    </ligand>
</feature>
<evidence type="ECO:0000256" key="11">
    <source>
        <dbReference type="PROSITE-ProRule" id="PRU00546"/>
    </source>
</evidence>
<evidence type="ECO:0000256" key="4">
    <source>
        <dbReference type="ARBA" id="ARBA00022771"/>
    </source>
</evidence>